<feature type="transmembrane region" description="Helical" evidence="1">
    <location>
        <begin position="246"/>
        <end position="264"/>
    </location>
</feature>
<protein>
    <submittedName>
        <fullName evidence="2">Citrate transporter</fullName>
    </submittedName>
</protein>
<dbReference type="Proteomes" id="UP000006875">
    <property type="component" value="Chromosome"/>
</dbReference>
<dbReference type="EMBL" id="CP002281">
    <property type="protein sequence ID" value="ADO81821.1"/>
    <property type="molecule type" value="Genomic_DNA"/>
</dbReference>
<dbReference type="InterPro" id="IPR003474">
    <property type="entry name" value="Glcn_transporter"/>
</dbReference>
<feature type="transmembrane region" description="Helical" evidence="1">
    <location>
        <begin position="345"/>
        <end position="367"/>
    </location>
</feature>
<feature type="transmembrane region" description="Helical" evidence="1">
    <location>
        <begin position="25"/>
        <end position="44"/>
    </location>
</feature>
<keyword evidence="1" id="KW-0812">Transmembrane</keyword>
<evidence type="ECO:0000313" key="2">
    <source>
        <dbReference type="EMBL" id="ADO81821.1"/>
    </source>
</evidence>
<accession>E3H662</accession>
<dbReference type="PANTHER" id="PTHR30354">
    <property type="entry name" value="GNT FAMILY GLUCONATE TRANSPORTER"/>
    <property type="match status" value="1"/>
</dbReference>
<dbReference type="eggNOG" id="COG2610">
    <property type="taxonomic scope" value="Bacteria"/>
</dbReference>
<feature type="transmembrane region" description="Helical" evidence="1">
    <location>
        <begin position="218"/>
        <end position="240"/>
    </location>
</feature>
<keyword evidence="1" id="KW-1133">Transmembrane helix</keyword>
<feature type="transmembrane region" description="Helical" evidence="1">
    <location>
        <begin position="276"/>
        <end position="294"/>
    </location>
</feature>
<organism evidence="2 3">
    <name type="scientific">Ilyobacter polytropus (strain ATCC 51220 / DSM 2926 / LMG 16218 / CuHBu1)</name>
    <dbReference type="NCBI Taxonomy" id="572544"/>
    <lineage>
        <taxon>Bacteria</taxon>
        <taxon>Fusobacteriati</taxon>
        <taxon>Fusobacteriota</taxon>
        <taxon>Fusobacteriia</taxon>
        <taxon>Fusobacteriales</taxon>
        <taxon>Fusobacteriaceae</taxon>
        <taxon>Ilyobacter</taxon>
    </lineage>
</organism>
<dbReference type="RefSeq" id="WP_013386493.1">
    <property type="nucleotide sequence ID" value="NC_014632.1"/>
</dbReference>
<gene>
    <name evidence="2" type="ordered locus">Ilyop_0031</name>
</gene>
<proteinExistence type="predicted"/>
<keyword evidence="3" id="KW-1185">Reference proteome</keyword>
<feature type="transmembrane region" description="Helical" evidence="1">
    <location>
        <begin position="175"/>
        <end position="197"/>
    </location>
</feature>
<dbReference type="GO" id="GO:0005886">
    <property type="term" value="C:plasma membrane"/>
    <property type="evidence" value="ECO:0007669"/>
    <property type="project" value="TreeGrafter"/>
</dbReference>
<feature type="transmembrane region" description="Helical" evidence="1">
    <location>
        <begin position="65"/>
        <end position="85"/>
    </location>
</feature>
<dbReference type="AlphaFoldDB" id="E3H662"/>
<dbReference type="HOGENOM" id="CLU_052160_0_0_0"/>
<dbReference type="Pfam" id="PF02447">
    <property type="entry name" value="GntP_permease"/>
    <property type="match status" value="1"/>
</dbReference>
<dbReference type="PANTHER" id="PTHR30354:SF23">
    <property type="entry name" value="GNTP FAMILY PERMEASE"/>
    <property type="match status" value="1"/>
</dbReference>
<evidence type="ECO:0000256" key="1">
    <source>
        <dbReference type="SAM" id="Phobius"/>
    </source>
</evidence>
<dbReference type="GO" id="GO:0015128">
    <property type="term" value="F:gluconate transmembrane transporter activity"/>
    <property type="evidence" value="ECO:0007669"/>
    <property type="project" value="InterPro"/>
</dbReference>
<feature type="transmembrane region" description="Helical" evidence="1">
    <location>
        <begin position="314"/>
        <end position="338"/>
    </location>
</feature>
<reference evidence="2 3" key="1">
    <citation type="journal article" date="2010" name="Stand. Genomic Sci.">
        <title>Complete genome sequence of Ilyobacter polytropus type strain (CuHbu1).</title>
        <authorList>
            <person name="Sikorski J."/>
            <person name="Chertkov O."/>
            <person name="Lapidus A."/>
            <person name="Nolan M."/>
            <person name="Lucas S."/>
            <person name="Del Rio T.G."/>
            <person name="Tice H."/>
            <person name="Cheng J.F."/>
            <person name="Tapia R."/>
            <person name="Han C."/>
            <person name="Goodwin L."/>
            <person name="Pitluck S."/>
            <person name="Liolios K."/>
            <person name="Ivanova N."/>
            <person name="Mavromatis K."/>
            <person name="Mikhailova N."/>
            <person name="Pati A."/>
            <person name="Chen A."/>
            <person name="Palaniappan K."/>
            <person name="Land M."/>
            <person name="Hauser L."/>
            <person name="Chang Y.J."/>
            <person name="Jeffries C.D."/>
            <person name="Brambilla E."/>
            <person name="Yasawong M."/>
            <person name="Rohde M."/>
            <person name="Pukall R."/>
            <person name="Spring S."/>
            <person name="Goker M."/>
            <person name="Woyke T."/>
            <person name="Bristow J."/>
            <person name="Eisen J.A."/>
            <person name="Markowitz V."/>
            <person name="Hugenholtz P."/>
            <person name="Kyrpides N.C."/>
            <person name="Klenk H.P."/>
        </authorList>
    </citation>
    <scope>NUCLEOTIDE SEQUENCE [LARGE SCALE GENOMIC DNA]</scope>
    <source>
        <strain evidence="3">ATCC 51220 / DSM 2926 / LMG 16218 / CuHBu1</strain>
    </source>
</reference>
<feature type="transmembrane region" description="Helical" evidence="1">
    <location>
        <begin position="97"/>
        <end position="126"/>
    </location>
</feature>
<dbReference type="OrthoDB" id="2136698at2"/>
<keyword evidence="1" id="KW-0472">Membrane</keyword>
<sequence length="416" mass="42850">MQVSALGTLIGLALSITLIVKKNNPVYSLILGAFVGGVTGGASLPETVSLMVEGAKGITPAILRILTAGVLAGVLIESGAAVKIAETIIEKLGSKRSILALALATMLLTAVGVFISVAVITVSPIAITIAKRLKVSKMSILLAMIGGGKSGNIISPNSNTIVSSQNFGVDLSSLMAANIIPAIFGVVVTCFLAQTLIKKGEQILESGEEDLEKELPSFFSSMTGPVIAIILLALGPITGIYVDPLIALPLGGAIGCLAMGKQSYFKEYIQYGLSKMTEIAILLLSTGTVAGIIKHSTLKDVTIELLDKSGFPEFLLAPISGALMSAATASTTAAATVASATFSTAIVAAGVKSLYGAAMLHAGATVFDHLPHGSFFHTTASCTSTNLEERFKLIPYESAIGFTLTLFSTLIYGLIL</sequence>
<evidence type="ECO:0000313" key="3">
    <source>
        <dbReference type="Proteomes" id="UP000006875"/>
    </source>
</evidence>
<dbReference type="STRING" id="572544.Ilyop_0031"/>
<feature type="transmembrane region" description="Helical" evidence="1">
    <location>
        <begin position="393"/>
        <end position="415"/>
    </location>
</feature>
<name>E3H662_ILYPC</name>
<dbReference type="KEGG" id="ipo:Ilyop_0031"/>